<feature type="compositionally biased region" description="Low complexity" evidence="8">
    <location>
        <begin position="233"/>
        <end position="254"/>
    </location>
</feature>
<comment type="subcellular location">
    <subcellularLocation>
        <location evidence="1 7">Nucleus</location>
    </subcellularLocation>
</comment>
<dbReference type="GO" id="GO:0030154">
    <property type="term" value="P:cell differentiation"/>
    <property type="evidence" value="ECO:0000318"/>
    <property type="project" value="GO_Central"/>
</dbReference>
<feature type="DNA-binding region" description="Fork-head" evidence="7">
    <location>
        <begin position="55"/>
        <end position="133"/>
    </location>
</feature>
<proteinExistence type="predicted"/>
<dbReference type="GO" id="GO:0042074">
    <property type="term" value="P:cell migration involved in gastrulation"/>
    <property type="evidence" value="ECO:0007669"/>
    <property type="project" value="Ensembl"/>
</dbReference>
<dbReference type="GO" id="GO:0014028">
    <property type="term" value="P:notochord formation"/>
    <property type="evidence" value="ECO:0007669"/>
    <property type="project" value="Ensembl"/>
</dbReference>
<dbReference type="GO" id="GO:0021854">
    <property type="term" value="P:hypothalamus development"/>
    <property type="evidence" value="ECO:0007669"/>
    <property type="project" value="Ensembl"/>
</dbReference>
<dbReference type="eggNOG" id="KOG2294">
    <property type="taxonomic scope" value="Eukaryota"/>
</dbReference>
<reference evidence="10" key="2">
    <citation type="submission" date="2025-08" db="UniProtKB">
        <authorList>
            <consortium name="Ensembl"/>
        </authorList>
    </citation>
    <scope>IDENTIFICATION</scope>
</reference>
<dbReference type="InterPro" id="IPR036390">
    <property type="entry name" value="WH_DNA-bd_sf"/>
</dbReference>
<dbReference type="GO" id="GO:0000978">
    <property type="term" value="F:RNA polymerase II cis-regulatory region sequence-specific DNA binding"/>
    <property type="evidence" value="ECO:0000318"/>
    <property type="project" value="GO_Central"/>
</dbReference>
<keyword evidence="11" id="KW-1185">Reference proteome</keyword>
<dbReference type="InterPro" id="IPR030456">
    <property type="entry name" value="TF_fork_head_CS_2"/>
</dbReference>
<dbReference type="GO" id="GO:0005634">
    <property type="term" value="C:nucleus"/>
    <property type="evidence" value="ECO:0007669"/>
    <property type="project" value="UniProtKB-SubCell"/>
</dbReference>
<dbReference type="Gene3D" id="1.10.10.10">
    <property type="entry name" value="Winged helix-like DNA-binding domain superfamily/Winged helix DNA-binding domain"/>
    <property type="match status" value="1"/>
</dbReference>
<dbReference type="InterPro" id="IPR047511">
    <property type="entry name" value="FH_FOXH1"/>
</dbReference>
<dbReference type="GO" id="GO:0048382">
    <property type="term" value="P:mesendoderm development"/>
    <property type="evidence" value="ECO:0007669"/>
    <property type="project" value="Ensembl"/>
</dbReference>
<dbReference type="OMA" id="QCPPSNS"/>
<dbReference type="SMART" id="SM00339">
    <property type="entry name" value="FH"/>
    <property type="match status" value="1"/>
</dbReference>
<dbReference type="GO" id="GO:0006357">
    <property type="term" value="P:regulation of transcription by RNA polymerase II"/>
    <property type="evidence" value="ECO:0000318"/>
    <property type="project" value="GO_Central"/>
</dbReference>
<dbReference type="GO" id="GO:0010159">
    <property type="term" value="P:specification of animal organ position"/>
    <property type="evidence" value="ECO:0007669"/>
    <property type="project" value="Ensembl"/>
</dbReference>
<dbReference type="InterPro" id="IPR052327">
    <property type="entry name" value="Activin_resp_transcr_regulator"/>
</dbReference>
<dbReference type="STRING" id="7918.ENSLOCP00000010885"/>
<dbReference type="GO" id="GO:0001947">
    <property type="term" value="P:heart looping"/>
    <property type="evidence" value="ECO:0007669"/>
    <property type="project" value="Ensembl"/>
</dbReference>
<organism evidence="10 11">
    <name type="scientific">Lepisosteus oculatus</name>
    <name type="common">Spotted gar</name>
    <dbReference type="NCBI Taxonomy" id="7918"/>
    <lineage>
        <taxon>Eukaryota</taxon>
        <taxon>Metazoa</taxon>
        <taxon>Chordata</taxon>
        <taxon>Craniata</taxon>
        <taxon>Vertebrata</taxon>
        <taxon>Euteleostomi</taxon>
        <taxon>Actinopterygii</taxon>
        <taxon>Neopterygii</taxon>
        <taxon>Holostei</taxon>
        <taxon>Semionotiformes</taxon>
        <taxon>Lepisosteidae</taxon>
        <taxon>Lepisosteus</taxon>
    </lineage>
</organism>
<dbReference type="PROSITE" id="PS50039">
    <property type="entry name" value="FORK_HEAD_3"/>
    <property type="match status" value="1"/>
</dbReference>
<evidence type="ECO:0000259" key="9">
    <source>
        <dbReference type="PROSITE" id="PS50039"/>
    </source>
</evidence>
<dbReference type="GO" id="GO:0046332">
    <property type="term" value="F:SMAD binding"/>
    <property type="evidence" value="ECO:0007669"/>
    <property type="project" value="Ensembl"/>
</dbReference>
<dbReference type="GO" id="GO:0003146">
    <property type="term" value="P:heart jogging"/>
    <property type="evidence" value="ECO:0007669"/>
    <property type="project" value="Ensembl"/>
</dbReference>
<sequence length="416" mass="45419">MDDAIPGDPGRHSAFTFPEQQSDPGRNDSDDHEQKSDTDGHSKKDRKKCYQRYPKPPYSYLAMIAMVIQNSAEKKLTLSQILKEISNLFPFFKGNYKGWKDSVRHNLSSYDCFVKVLKDPGKPQGKGNYWMVDVDRVPLELLKRQNTAVSRQDETIFAQDLSPYILHRRGLPSATLRSSQHSPKVPEPPRLDSSFAIDSLLDSLRPASAAGEAVPHEALGHGGGWGAPQSRHSSSSSSSNSASASSYSPASSSSSEEDWKEGGPRKRPQNQGSSDSEDGCSGAQMPPHKSAKRTTTAPWELPTSYTKFAPPNTVAPPSMCFNGGSFLPLGGLPFYSYRSPPSVPPPHHSAPFVSPGYWSLVPSGSVSVQPTPLLMDLDTLLQTVPPNKSVFDTMTFSDPSQYALQSAAPLARYSPY</sequence>
<dbReference type="AlphaFoldDB" id="W5MR76"/>
<dbReference type="InterPro" id="IPR036388">
    <property type="entry name" value="WH-like_DNA-bd_sf"/>
</dbReference>
<dbReference type="GO" id="GO:0030510">
    <property type="term" value="P:regulation of BMP signaling pathway"/>
    <property type="evidence" value="ECO:0007669"/>
    <property type="project" value="Ensembl"/>
</dbReference>
<evidence type="ECO:0000256" key="3">
    <source>
        <dbReference type="ARBA" id="ARBA00023125"/>
    </source>
</evidence>
<dbReference type="PANTHER" id="PTHR47316">
    <property type="entry name" value="FORKHEAD BOX PROTEIN H1"/>
    <property type="match status" value="1"/>
</dbReference>
<feature type="region of interest" description="Disordered" evidence="8">
    <location>
        <begin position="174"/>
        <end position="193"/>
    </location>
</feature>
<feature type="region of interest" description="Disordered" evidence="8">
    <location>
        <begin position="215"/>
        <end position="304"/>
    </location>
</feature>
<feature type="compositionally biased region" description="Basic and acidic residues" evidence="8">
    <location>
        <begin position="25"/>
        <end position="42"/>
    </location>
</feature>
<dbReference type="FunCoup" id="W5MR76">
    <property type="interactions" value="887"/>
</dbReference>
<dbReference type="GO" id="GO:0000785">
    <property type="term" value="C:chromatin"/>
    <property type="evidence" value="ECO:0007669"/>
    <property type="project" value="Ensembl"/>
</dbReference>
<feature type="domain" description="Fork-head" evidence="9">
    <location>
        <begin position="55"/>
        <end position="133"/>
    </location>
</feature>
<dbReference type="GO" id="GO:0048854">
    <property type="term" value="P:brain morphogenesis"/>
    <property type="evidence" value="ECO:0007669"/>
    <property type="project" value="Ensembl"/>
</dbReference>
<protein>
    <submittedName>
        <fullName evidence="10">Forkhead box H1</fullName>
    </submittedName>
</protein>
<dbReference type="GO" id="GO:0009653">
    <property type="term" value="P:anatomical structure morphogenesis"/>
    <property type="evidence" value="ECO:0000318"/>
    <property type="project" value="GO_Central"/>
</dbReference>
<keyword evidence="5" id="KW-0804">Transcription</keyword>
<dbReference type="FunFam" id="1.10.10.10:FF:000278">
    <property type="entry name" value="Forkhead box protein H1"/>
    <property type="match status" value="1"/>
</dbReference>
<name>W5MR76_LEPOC</name>
<evidence type="ECO:0000256" key="2">
    <source>
        <dbReference type="ARBA" id="ARBA00023015"/>
    </source>
</evidence>
<dbReference type="EMBL" id="AHAT01010145">
    <property type="status" value="NOT_ANNOTATED_CDS"/>
    <property type="molecule type" value="Genomic_DNA"/>
</dbReference>
<keyword evidence="3 7" id="KW-0238">DNA-binding</keyword>
<dbReference type="CTD" id="8928"/>
<dbReference type="Pfam" id="PF00250">
    <property type="entry name" value="Forkhead"/>
    <property type="match status" value="1"/>
</dbReference>
<dbReference type="HOGENOM" id="CLU_578646_0_0_1"/>
<evidence type="ECO:0000256" key="5">
    <source>
        <dbReference type="ARBA" id="ARBA00023163"/>
    </source>
</evidence>
<dbReference type="CDD" id="cd20022">
    <property type="entry name" value="FH_FOXH"/>
    <property type="match status" value="1"/>
</dbReference>
<dbReference type="PRINTS" id="PR00053">
    <property type="entry name" value="FORKHEAD"/>
</dbReference>
<dbReference type="GO" id="GO:0005667">
    <property type="term" value="C:transcription regulator complex"/>
    <property type="evidence" value="ECO:0007669"/>
    <property type="project" value="UniProtKB-ARBA"/>
</dbReference>
<reference evidence="10" key="3">
    <citation type="submission" date="2025-09" db="UniProtKB">
        <authorList>
            <consortium name="Ensembl"/>
        </authorList>
    </citation>
    <scope>IDENTIFICATION</scope>
</reference>
<evidence type="ECO:0000256" key="8">
    <source>
        <dbReference type="SAM" id="MobiDB-lite"/>
    </source>
</evidence>
<dbReference type="RefSeq" id="XP_015209616.1">
    <property type="nucleotide sequence ID" value="XM_015354130.2"/>
</dbReference>
<dbReference type="GO" id="GO:0021501">
    <property type="term" value="P:prechordal plate formation"/>
    <property type="evidence" value="ECO:0007669"/>
    <property type="project" value="Ensembl"/>
</dbReference>
<dbReference type="SUPFAM" id="SSF46785">
    <property type="entry name" value="Winged helix' DNA-binding domain"/>
    <property type="match status" value="1"/>
</dbReference>
<keyword evidence="4" id="KW-0010">Activator</keyword>
<dbReference type="Bgee" id="ENSLOCG00000008937">
    <property type="expression patterns" value="Expressed in ovary and 1 other cell type or tissue"/>
</dbReference>
<dbReference type="RefSeq" id="XP_015209618.1">
    <property type="nucleotide sequence ID" value="XM_015354132.2"/>
</dbReference>
<dbReference type="InParanoid" id="W5MR76"/>
<evidence type="ECO:0000256" key="1">
    <source>
        <dbReference type="ARBA" id="ARBA00004123"/>
    </source>
</evidence>
<dbReference type="GO" id="GO:0021508">
    <property type="term" value="P:floor plate formation"/>
    <property type="evidence" value="ECO:0007669"/>
    <property type="project" value="Ensembl"/>
</dbReference>
<dbReference type="OrthoDB" id="5954824at2759"/>
<dbReference type="Ensembl" id="ENSLOCT00000010901.1">
    <property type="protein sequence ID" value="ENSLOCP00000010885.1"/>
    <property type="gene ID" value="ENSLOCG00000008937.1"/>
</dbReference>
<evidence type="ECO:0000256" key="4">
    <source>
        <dbReference type="ARBA" id="ARBA00023159"/>
    </source>
</evidence>
<dbReference type="InterPro" id="IPR001766">
    <property type="entry name" value="Fork_head_dom"/>
</dbReference>
<dbReference type="GO" id="GO:0060063">
    <property type="term" value="P:Spemann organizer formation at the embryonic shield"/>
    <property type="evidence" value="ECO:0007669"/>
    <property type="project" value="Ensembl"/>
</dbReference>
<dbReference type="GO" id="GO:0009953">
    <property type="term" value="P:dorsal/ventral pattern formation"/>
    <property type="evidence" value="ECO:0007669"/>
    <property type="project" value="Ensembl"/>
</dbReference>
<feature type="region of interest" description="Disordered" evidence="8">
    <location>
        <begin position="1"/>
        <end position="51"/>
    </location>
</feature>
<dbReference type="GO" id="GO:0001568">
    <property type="term" value="P:blood vessel development"/>
    <property type="evidence" value="ECO:0007669"/>
    <property type="project" value="Ensembl"/>
</dbReference>
<keyword evidence="2" id="KW-0805">Transcription regulation</keyword>
<evidence type="ECO:0000313" key="11">
    <source>
        <dbReference type="Proteomes" id="UP000018468"/>
    </source>
</evidence>
<reference evidence="11" key="1">
    <citation type="submission" date="2011-12" db="EMBL/GenBank/DDBJ databases">
        <title>The Draft Genome of Lepisosteus oculatus.</title>
        <authorList>
            <consortium name="The Broad Institute Genome Assembly &amp; Analysis Group"/>
            <consortium name="Computational R&amp;D Group"/>
            <consortium name="and Sequencing Platform"/>
            <person name="Di Palma F."/>
            <person name="Alfoldi J."/>
            <person name="Johnson J."/>
            <person name="Berlin A."/>
            <person name="Gnerre S."/>
            <person name="Jaffe D."/>
            <person name="MacCallum I."/>
            <person name="Young S."/>
            <person name="Walker B.J."/>
            <person name="Lander E.S."/>
            <person name="Lindblad-Toh K."/>
        </authorList>
    </citation>
    <scope>NUCLEOTIDE SEQUENCE [LARGE SCALE GENOMIC DNA]</scope>
</reference>
<dbReference type="GO" id="GO:0060971">
    <property type="term" value="P:embryonic heart tube left/right pattern formation"/>
    <property type="evidence" value="ECO:0007669"/>
    <property type="project" value="Ensembl"/>
</dbReference>
<dbReference type="GO" id="GO:0001227">
    <property type="term" value="F:DNA-binding transcription repressor activity, RNA polymerase II-specific"/>
    <property type="evidence" value="ECO:0007669"/>
    <property type="project" value="Ensembl"/>
</dbReference>
<dbReference type="PROSITE" id="PS00658">
    <property type="entry name" value="FORK_HEAD_2"/>
    <property type="match status" value="1"/>
</dbReference>
<dbReference type="GO" id="GO:0000981">
    <property type="term" value="F:DNA-binding transcription factor activity, RNA polymerase II-specific"/>
    <property type="evidence" value="ECO:0000318"/>
    <property type="project" value="GO_Central"/>
</dbReference>
<dbReference type="Proteomes" id="UP000018468">
    <property type="component" value="Linkage group LG9"/>
</dbReference>
<accession>W5MR76</accession>
<keyword evidence="6 7" id="KW-0539">Nucleus</keyword>
<dbReference type="GO" id="GO:0032525">
    <property type="term" value="P:somite rostral/caudal axis specification"/>
    <property type="evidence" value="ECO:0007669"/>
    <property type="project" value="Ensembl"/>
</dbReference>
<dbReference type="GO" id="GO:0046619">
    <property type="term" value="P:lens placode formation involved in camera-type eye formation"/>
    <property type="evidence" value="ECO:0007669"/>
    <property type="project" value="Ensembl"/>
</dbReference>
<evidence type="ECO:0000256" key="7">
    <source>
        <dbReference type="PROSITE-ProRule" id="PRU00089"/>
    </source>
</evidence>
<dbReference type="GO" id="GO:0048327">
    <property type="term" value="P:axial mesodermal cell fate specification"/>
    <property type="evidence" value="ECO:0007669"/>
    <property type="project" value="Ensembl"/>
</dbReference>
<evidence type="ECO:0000313" key="10">
    <source>
        <dbReference type="Ensembl" id="ENSLOCP00000010885.1"/>
    </source>
</evidence>
<dbReference type="PANTHER" id="PTHR47316:SF1">
    <property type="entry name" value="FORKHEAD BOX PROTEIN H1"/>
    <property type="match status" value="1"/>
</dbReference>
<evidence type="ECO:0000256" key="6">
    <source>
        <dbReference type="ARBA" id="ARBA00023242"/>
    </source>
</evidence>
<dbReference type="GeneID" id="102691618"/>
<dbReference type="GO" id="GO:0001706">
    <property type="term" value="P:endoderm formation"/>
    <property type="evidence" value="ECO:0007669"/>
    <property type="project" value="Ensembl"/>
</dbReference>
<dbReference type="GeneTree" id="ENSGT00940000159537"/>